<protein>
    <submittedName>
        <fullName evidence="2">Uncharacterized protein</fullName>
    </submittedName>
</protein>
<organism evidence="2 3">
    <name type="scientific">Portunus trituberculatus</name>
    <name type="common">Swimming crab</name>
    <name type="synonym">Neptunus trituberculatus</name>
    <dbReference type="NCBI Taxonomy" id="210409"/>
    <lineage>
        <taxon>Eukaryota</taxon>
        <taxon>Metazoa</taxon>
        <taxon>Ecdysozoa</taxon>
        <taxon>Arthropoda</taxon>
        <taxon>Crustacea</taxon>
        <taxon>Multicrustacea</taxon>
        <taxon>Malacostraca</taxon>
        <taxon>Eumalacostraca</taxon>
        <taxon>Eucarida</taxon>
        <taxon>Decapoda</taxon>
        <taxon>Pleocyemata</taxon>
        <taxon>Brachyura</taxon>
        <taxon>Eubrachyura</taxon>
        <taxon>Portunoidea</taxon>
        <taxon>Portunidae</taxon>
        <taxon>Portuninae</taxon>
        <taxon>Portunus</taxon>
    </lineage>
</organism>
<evidence type="ECO:0000313" key="3">
    <source>
        <dbReference type="Proteomes" id="UP000324222"/>
    </source>
</evidence>
<name>A0A5B7K7D7_PORTR</name>
<proteinExistence type="predicted"/>
<dbReference type="AlphaFoldDB" id="A0A5B7K7D7"/>
<keyword evidence="3" id="KW-1185">Reference proteome</keyword>
<feature type="chain" id="PRO_5022715892" evidence="1">
    <location>
        <begin position="22"/>
        <end position="107"/>
    </location>
</feature>
<feature type="signal peptide" evidence="1">
    <location>
        <begin position="1"/>
        <end position="21"/>
    </location>
</feature>
<evidence type="ECO:0000256" key="1">
    <source>
        <dbReference type="SAM" id="SignalP"/>
    </source>
</evidence>
<evidence type="ECO:0000313" key="2">
    <source>
        <dbReference type="EMBL" id="MPD01128.1"/>
    </source>
</evidence>
<dbReference type="EMBL" id="VSRR010125850">
    <property type="protein sequence ID" value="MPD01128.1"/>
    <property type="molecule type" value="Genomic_DNA"/>
</dbReference>
<sequence>MKVQVCTALVVVLAATLVVEAGPLMRRMGFWLNFLKEVTSDVCGDDICLPEGRECLKQMKPQNINAEMLEEVRTNLTECATDVNFSGLTLGKCVVISYIQSILSFSL</sequence>
<gene>
    <name evidence="2" type="ORF">E2C01_096641</name>
</gene>
<dbReference type="Proteomes" id="UP000324222">
    <property type="component" value="Unassembled WGS sequence"/>
</dbReference>
<comment type="caution">
    <text evidence="2">The sequence shown here is derived from an EMBL/GenBank/DDBJ whole genome shotgun (WGS) entry which is preliminary data.</text>
</comment>
<accession>A0A5B7K7D7</accession>
<keyword evidence="1" id="KW-0732">Signal</keyword>
<reference evidence="2 3" key="1">
    <citation type="submission" date="2019-05" db="EMBL/GenBank/DDBJ databases">
        <title>Another draft genome of Portunus trituberculatus and its Hox gene families provides insights of decapod evolution.</title>
        <authorList>
            <person name="Jeong J.-H."/>
            <person name="Song I."/>
            <person name="Kim S."/>
            <person name="Choi T."/>
            <person name="Kim D."/>
            <person name="Ryu S."/>
            <person name="Kim W."/>
        </authorList>
    </citation>
    <scope>NUCLEOTIDE SEQUENCE [LARGE SCALE GENOMIC DNA]</scope>
    <source>
        <tissue evidence="2">Muscle</tissue>
    </source>
</reference>